<feature type="transmembrane region" description="Helical" evidence="1">
    <location>
        <begin position="18"/>
        <end position="42"/>
    </location>
</feature>
<evidence type="ECO:0000313" key="2">
    <source>
        <dbReference type="EMBL" id="QMT98442.1"/>
    </source>
</evidence>
<keyword evidence="1" id="KW-0472">Membrane</keyword>
<dbReference type="AlphaFoldDB" id="A0A7D7YKW4"/>
<dbReference type="RefSeq" id="WP_182078727.1">
    <property type="nucleotide sequence ID" value="NZ_CP059674.1"/>
</dbReference>
<keyword evidence="1" id="KW-0812">Transmembrane</keyword>
<dbReference type="KEGG" id="mtuy:H3143_02995"/>
<evidence type="ECO:0000313" key="3">
    <source>
        <dbReference type="Proteomes" id="UP000514704"/>
    </source>
</evidence>
<sequence>MNIIRTALKSLNLNTQSILIIVLAVITTLVVVMYAIYFVIFIRVRRSVNKNYKFREKYNVLSAKNYNLTIQRLAKLANDQTGLKHVVQYVNKFNNYYREQINSVYEPINELCNFDYHFDFNYVKQTTKQINLYLNKIEMLDGSFTQIKGDISGYKNHSSELIVSFKELFDNLIKFLEKYILPTFDNEELLRMVNSFSDCLFHLEESATKLLNNRLIAIIEHWLKNLPALIKMAKTYFVLNKWRVRLKYFIEDIYYSFGILVQDPNFTEEKKQKINTIIKYTNKDLETVHRLLMQRNFKQTQMLLADKFNLIVPLKNELELETKSKNTIAVIYQAFKYWIDHYLKNFEQLKNKLTIFNTNFEKDHMLLEQIRKLSYRSDQLKLMINEINEENQKKLSHKDYLFLISNIASNATNLNDSLEILVKTILDNIAVYENFLFNTNNLKLQFVMLKNYYQANELKNDKLYKLISDNINQLVELEQNLNKNYKENIIKFDQLHSNMEKSFLEALKTSIKQVALKELCEHTFMFLHKYIYESVEIKNFVFDFRKRLFDNGLYEECLTNQIILLNKMKQAARQNQIVLS</sequence>
<dbReference type="EMBL" id="CP059674">
    <property type="protein sequence ID" value="QMT98442.1"/>
    <property type="molecule type" value="Genomic_DNA"/>
</dbReference>
<evidence type="ECO:0008006" key="4">
    <source>
        <dbReference type="Google" id="ProtNLM"/>
    </source>
</evidence>
<gene>
    <name evidence="2" type="ORF">H3143_02995</name>
</gene>
<protein>
    <recommendedName>
        <fullName evidence="4">Septation ring formation regulator EzrA</fullName>
    </recommendedName>
</protein>
<name>A0A7D7YKW4_9MOLU</name>
<keyword evidence="1" id="KW-1133">Transmembrane helix</keyword>
<proteinExistence type="predicted"/>
<accession>A0A7D7YKW4</accession>
<reference evidence="2 3" key="1">
    <citation type="journal article" date="2017" name="Int. J. Syst. Evol. Microbiol.">
        <title>Mycoplasma tullyi sp. nov., isolated from penguins of the genus Spheniscus.</title>
        <authorList>
            <person name="Yavari C.A."/>
            <person name="Ramirez A.S."/>
            <person name="Nicholas R.A.J."/>
            <person name="Radford A.D."/>
            <person name="Darby A.C."/>
            <person name="Bradbury J.M."/>
        </authorList>
    </citation>
    <scope>NUCLEOTIDE SEQUENCE [LARGE SCALE GENOMIC DNA]</scope>
    <source>
        <strain evidence="2 3">56A97T</strain>
    </source>
</reference>
<evidence type="ECO:0000256" key="1">
    <source>
        <dbReference type="SAM" id="Phobius"/>
    </source>
</evidence>
<dbReference type="Proteomes" id="UP000514704">
    <property type="component" value="Chromosome"/>
</dbReference>
<keyword evidence="3" id="KW-1185">Reference proteome</keyword>
<organism evidence="2 3">
    <name type="scientific">Mycoplasma tullyi</name>
    <dbReference type="NCBI Taxonomy" id="1612150"/>
    <lineage>
        <taxon>Bacteria</taxon>
        <taxon>Bacillati</taxon>
        <taxon>Mycoplasmatota</taxon>
        <taxon>Mollicutes</taxon>
        <taxon>Mycoplasmataceae</taxon>
        <taxon>Mycoplasma</taxon>
    </lineage>
</organism>